<organism evidence="5 6">
    <name type="scientific">Clostridium bornimense</name>
    <dbReference type="NCBI Taxonomy" id="1216932"/>
    <lineage>
        <taxon>Bacteria</taxon>
        <taxon>Bacillati</taxon>
        <taxon>Bacillota</taxon>
        <taxon>Clostridia</taxon>
        <taxon>Eubacteriales</taxon>
        <taxon>Clostridiaceae</taxon>
        <taxon>Clostridium</taxon>
    </lineage>
</organism>
<dbReference type="PANTHER" id="PTHR42855:SF2">
    <property type="entry name" value="DRUG RESISTANCE ABC TRANSPORTER,ATP-BINDING PROTEIN"/>
    <property type="match status" value="1"/>
</dbReference>
<dbReference type="SMART" id="SM00382">
    <property type="entry name" value="AAA"/>
    <property type="match status" value="2"/>
</dbReference>
<dbReference type="InterPro" id="IPR017871">
    <property type="entry name" value="ABC_transporter-like_CS"/>
</dbReference>
<dbReference type="NCBIfam" id="NF043038">
    <property type="entry name" value="ABCF_CplR"/>
    <property type="match status" value="1"/>
</dbReference>
<dbReference type="GO" id="GO:0016887">
    <property type="term" value="F:ATP hydrolysis activity"/>
    <property type="evidence" value="ECO:0007669"/>
    <property type="project" value="InterPro"/>
</dbReference>
<dbReference type="NCBIfam" id="NF000355">
    <property type="entry name" value="ribo_prot_ABC_F"/>
    <property type="match status" value="1"/>
</dbReference>
<dbReference type="GO" id="GO:0005524">
    <property type="term" value="F:ATP binding"/>
    <property type="evidence" value="ECO:0007669"/>
    <property type="project" value="UniProtKB-KW"/>
</dbReference>
<proteinExistence type="predicted"/>
<evidence type="ECO:0000256" key="3">
    <source>
        <dbReference type="SAM" id="Coils"/>
    </source>
</evidence>
<dbReference type="InterPro" id="IPR051309">
    <property type="entry name" value="ABCF_ATPase"/>
</dbReference>
<dbReference type="Pfam" id="PF00005">
    <property type="entry name" value="ABC_tran"/>
    <property type="match status" value="3"/>
</dbReference>
<evidence type="ECO:0000256" key="2">
    <source>
        <dbReference type="ARBA" id="ARBA00022840"/>
    </source>
</evidence>
<dbReference type="SUPFAM" id="SSF52540">
    <property type="entry name" value="P-loop containing nucleoside triphosphate hydrolases"/>
    <property type="match status" value="2"/>
</dbReference>
<keyword evidence="3" id="KW-0175">Coiled coil</keyword>
<evidence type="ECO:0000313" key="6">
    <source>
        <dbReference type="Proteomes" id="UP000019426"/>
    </source>
</evidence>
<dbReference type="RefSeq" id="WP_044035886.1">
    <property type="nucleotide sequence ID" value="NZ_HG917868.1"/>
</dbReference>
<keyword evidence="6" id="KW-1185">Reference proteome</keyword>
<dbReference type="InterPro" id="IPR003593">
    <property type="entry name" value="AAA+_ATPase"/>
</dbReference>
<dbReference type="PATRIC" id="fig|1216932.3.peg.240"/>
<dbReference type="HOGENOM" id="CLU_000604_36_0_9"/>
<dbReference type="STRING" id="1216932.CM240_0259"/>
<dbReference type="OrthoDB" id="9801441at2"/>
<feature type="domain" description="ABC transporter" evidence="4">
    <location>
        <begin position="4"/>
        <end position="195"/>
    </location>
</feature>
<dbReference type="Proteomes" id="UP000019426">
    <property type="component" value="Chromosome M2/40_rep1"/>
</dbReference>
<dbReference type="PANTHER" id="PTHR42855">
    <property type="entry name" value="ABC TRANSPORTER ATP-BINDING SUBUNIT"/>
    <property type="match status" value="1"/>
</dbReference>
<dbReference type="InterPro" id="IPR032781">
    <property type="entry name" value="ABC_tran_Xtn"/>
</dbReference>
<evidence type="ECO:0000259" key="4">
    <source>
        <dbReference type="PROSITE" id="PS50893"/>
    </source>
</evidence>
<name>W6RV02_9CLOT</name>
<dbReference type="PROSITE" id="PS50893">
    <property type="entry name" value="ABC_TRANSPORTER_2"/>
    <property type="match status" value="2"/>
</dbReference>
<dbReference type="Pfam" id="PF12848">
    <property type="entry name" value="ABC_tran_Xtn"/>
    <property type="match status" value="1"/>
</dbReference>
<dbReference type="AlphaFoldDB" id="W6RV02"/>
<keyword evidence="1" id="KW-0547">Nucleotide-binding</keyword>
<protein>
    <submittedName>
        <fullName evidence="5">ABC transporter</fullName>
    </submittedName>
</protein>
<sequence length="547" mass="62582">MLLIKVDKLKKYYEDKLILDINDFEISSGDRIGLIGENGCGKTTLIKSILGLITIDDGSIFLTDSYSYISQNEDFIDRLSKNEFNKNITTPKEYKDHLSGGEKVKFRISNALKENKELLIADEPTSNLDRETICNLESTLKKYKGALLLVSHDRDFLDSLCSKIAEIENGKITVYPGNYTNYLNLKKSDFARKEKEYNSYIKEKNRLENAIAVKENLENRIQKTPKRMGNSEARLHRKMGGQKGKKKIDNAIKNIERRIDHLEVIEKPTTPKEIKITVQENLNLVTKTPISIKNYDLYASSKLLIKDINFSIKKGDKLGILGNNGCGKTLLLKEIMKNTNENIKINSKVKIGYFDQNQKILNNDTSILSNIKLDSSYDESFIRINLDRFGFKGDVVYKNIESLSGGEKVKVALCKILLSDNNLLILDEPTNYLDIKSIESLETALSNMNKTLILVSHDIKFVENICNRLIFIEDKRIKDFHGSYKEYIESSSKNIDVSMRKSLEEKMLLKNKISEILSLLSIEKDLSKKDALNNQYLQLIDKIKKLN</sequence>
<dbReference type="KEGG" id="clt:CM240_0259"/>
<dbReference type="InterPro" id="IPR027417">
    <property type="entry name" value="P-loop_NTPase"/>
</dbReference>
<dbReference type="EMBL" id="HG917868">
    <property type="protein sequence ID" value="CDM67429.1"/>
    <property type="molecule type" value="Genomic_DNA"/>
</dbReference>
<dbReference type="CDD" id="cd03221">
    <property type="entry name" value="ABCF_EF-3"/>
    <property type="match status" value="2"/>
</dbReference>
<dbReference type="eggNOG" id="COG0488">
    <property type="taxonomic scope" value="Bacteria"/>
</dbReference>
<evidence type="ECO:0000256" key="1">
    <source>
        <dbReference type="ARBA" id="ARBA00022741"/>
    </source>
</evidence>
<feature type="domain" description="ABC transporter" evidence="4">
    <location>
        <begin position="290"/>
        <end position="499"/>
    </location>
</feature>
<feature type="coiled-coil region" evidence="3">
    <location>
        <begin position="190"/>
        <end position="220"/>
    </location>
</feature>
<accession>W6RV02</accession>
<dbReference type="PROSITE" id="PS00211">
    <property type="entry name" value="ABC_TRANSPORTER_1"/>
    <property type="match status" value="2"/>
</dbReference>
<dbReference type="Gene3D" id="3.40.50.300">
    <property type="entry name" value="P-loop containing nucleotide triphosphate hydrolases"/>
    <property type="match status" value="3"/>
</dbReference>
<dbReference type="InterPro" id="IPR003439">
    <property type="entry name" value="ABC_transporter-like_ATP-bd"/>
</dbReference>
<evidence type="ECO:0000313" key="5">
    <source>
        <dbReference type="EMBL" id="CDM67429.1"/>
    </source>
</evidence>
<gene>
    <name evidence="5" type="primary">vgaB</name>
    <name evidence="5" type="ORF">CM240_0259</name>
</gene>
<keyword evidence="2" id="KW-0067">ATP-binding</keyword>
<reference evidence="5 6" key="1">
    <citation type="submission" date="2013-11" db="EMBL/GenBank/DDBJ databases">
        <title>Complete genome sequence of Clostridum sp. M2/40.</title>
        <authorList>
            <person name="Wibberg D."/>
            <person name="Puehler A."/>
            <person name="Schlueter A."/>
        </authorList>
    </citation>
    <scope>NUCLEOTIDE SEQUENCE [LARGE SCALE GENOMIC DNA]</scope>
    <source>
        <strain evidence="6">M2/40</strain>
    </source>
</reference>